<dbReference type="Proteomes" id="UP000644020">
    <property type="component" value="Unassembled WGS sequence"/>
</dbReference>
<evidence type="ECO:0000313" key="2">
    <source>
        <dbReference type="EMBL" id="GHA96816.1"/>
    </source>
</evidence>
<organism evidence="2 3">
    <name type="scientific">Streptomyces termitum</name>
    <dbReference type="NCBI Taxonomy" id="67368"/>
    <lineage>
        <taxon>Bacteria</taxon>
        <taxon>Bacillati</taxon>
        <taxon>Actinomycetota</taxon>
        <taxon>Actinomycetes</taxon>
        <taxon>Kitasatosporales</taxon>
        <taxon>Streptomycetaceae</taxon>
        <taxon>Streptomyces</taxon>
    </lineage>
</organism>
<reference evidence="2" key="1">
    <citation type="journal article" date="2014" name="Int. J. Syst. Evol. Microbiol.">
        <title>Complete genome sequence of Corynebacterium casei LMG S-19264T (=DSM 44701T), isolated from a smear-ripened cheese.</title>
        <authorList>
            <consortium name="US DOE Joint Genome Institute (JGI-PGF)"/>
            <person name="Walter F."/>
            <person name="Albersmeier A."/>
            <person name="Kalinowski J."/>
            <person name="Ruckert C."/>
        </authorList>
    </citation>
    <scope>NUCLEOTIDE SEQUENCE</scope>
    <source>
        <strain evidence="2">JCM 4518</strain>
    </source>
</reference>
<dbReference type="AlphaFoldDB" id="A0A918T7Z9"/>
<name>A0A918T7Z9_9ACTN</name>
<evidence type="ECO:0000256" key="1">
    <source>
        <dbReference type="SAM" id="Phobius"/>
    </source>
</evidence>
<protein>
    <submittedName>
        <fullName evidence="2">Uncharacterized protein</fullName>
    </submittedName>
</protein>
<keyword evidence="3" id="KW-1185">Reference proteome</keyword>
<dbReference type="EMBL" id="BMUL01000012">
    <property type="protein sequence ID" value="GHA96816.1"/>
    <property type="molecule type" value="Genomic_DNA"/>
</dbReference>
<keyword evidence="1" id="KW-0812">Transmembrane</keyword>
<proteinExistence type="predicted"/>
<keyword evidence="1" id="KW-0472">Membrane</keyword>
<reference evidence="2" key="2">
    <citation type="submission" date="2020-09" db="EMBL/GenBank/DDBJ databases">
        <authorList>
            <person name="Sun Q."/>
            <person name="Ohkuma M."/>
        </authorList>
    </citation>
    <scope>NUCLEOTIDE SEQUENCE</scope>
    <source>
        <strain evidence="2">JCM 4518</strain>
    </source>
</reference>
<keyword evidence="1" id="KW-1133">Transmembrane helix</keyword>
<feature type="transmembrane region" description="Helical" evidence="1">
    <location>
        <begin position="16"/>
        <end position="37"/>
    </location>
</feature>
<comment type="caution">
    <text evidence="2">The sequence shown here is derived from an EMBL/GenBank/DDBJ whole genome shotgun (WGS) entry which is preliminary data.</text>
</comment>
<evidence type="ECO:0000313" key="3">
    <source>
        <dbReference type="Proteomes" id="UP000644020"/>
    </source>
</evidence>
<accession>A0A918T7Z9</accession>
<sequence length="145" mass="14457">MAETVLAGVFPASGGAFFAGAVFAVSAGVFFSGVFFTDFGAVLFTVRAGGSGAVSGAAFAEGFTGVPDAAAADGFAAVPGTVFADGFAGVPAARVELSPWGLFFRFTPFDRFDTPCSPTAELPSADTLPAPLACVLTGELDTRPA</sequence>
<gene>
    <name evidence="2" type="ORF">GCM10010305_45480</name>
</gene>